<dbReference type="EMBL" id="BAABAT010000010">
    <property type="protein sequence ID" value="GAA4250999.1"/>
    <property type="molecule type" value="Genomic_DNA"/>
</dbReference>
<dbReference type="Proteomes" id="UP001500620">
    <property type="component" value="Unassembled WGS sequence"/>
</dbReference>
<evidence type="ECO:0000256" key="2">
    <source>
        <dbReference type="SAM" id="Phobius"/>
    </source>
</evidence>
<feature type="region of interest" description="Disordered" evidence="1">
    <location>
        <begin position="15"/>
        <end position="36"/>
    </location>
</feature>
<keyword evidence="5" id="KW-1185">Reference proteome</keyword>
<dbReference type="RefSeq" id="WP_345128786.1">
    <property type="nucleotide sequence ID" value="NZ_BAABAT010000010.1"/>
</dbReference>
<evidence type="ECO:0000256" key="1">
    <source>
        <dbReference type="SAM" id="MobiDB-lite"/>
    </source>
</evidence>
<gene>
    <name evidence="4" type="ORF">GCM10022255_041930</name>
</gene>
<keyword evidence="2" id="KW-0812">Transmembrane</keyword>
<evidence type="ECO:0000313" key="5">
    <source>
        <dbReference type="Proteomes" id="UP001500620"/>
    </source>
</evidence>
<feature type="domain" description="FtsX extracellular" evidence="3">
    <location>
        <begin position="80"/>
        <end position="168"/>
    </location>
</feature>
<protein>
    <recommendedName>
        <fullName evidence="3">FtsX extracellular domain-containing protein</fullName>
    </recommendedName>
</protein>
<keyword evidence="2" id="KW-1133">Transmembrane helix</keyword>
<dbReference type="InterPro" id="IPR040690">
    <property type="entry name" value="FtsX_ECD"/>
</dbReference>
<name>A0ABP8DA42_9ACTN</name>
<evidence type="ECO:0000259" key="3">
    <source>
        <dbReference type="Pfam" id="PF18075"/>
    </source>
</evidence>
<keyword evidence="2" id="KW-0472">Membrane</keyword>
<dbReference type="Pfam" id="PF18075">
    <property type="entry name" value="FtsX_ECD"/>
    <property type="match status" value="1"/>
</dbReference>
<reference evidence="5" key="1">
    <citation type="journal article" date="2019" name="Int. J. Syst. Evol. Microbiol.">
        <title>The Global Catalogue of Microorganisms (GCM) 10K type strain sequencing project: providing services to taxonomists for standard genome sequencing and annotation.</title>
        <authorList>
            <consortium name="The Broad Institute Genomics Platform"/>
            <consortium name="The Broad Institute Genome Sequencing Center for Infectious Disease"/>
            <person name="Wu L."/>
            <person name="Ma J."/>
        </authorList>
    </citation>
    <scope>NUCLEOTIDE SEQUENCE [LARGE SCALE GENOMIC DNA]</scope>
    <source>
        <strain evidence="5">JCM 17441</strain>
    </source>
</reference>
<comment type="caution">
    <text evidence="4">The sequence shown here is derived from an EMBL/GenBank/DDBJ whole genome shotgun (WGS) entry which is preliminary data.</text>
</comment>
<feature type="transmembrane region" description="Helical" evidence="2">
    <location>
        <begin position="44"/>
        <end position="63"/>
    </location>
</feature>
<proteinExistence type="predicted"/>
<sequence length="197" mass="21003">MSELDDDRLRGALSNLGDRAGRQIRPPGEAAAAAAGRRRRRRQVGIAGMGALALVLATGWVAWGAPPGREVAAPSCAPAEASAFLPINADDALRAHIGDVLQRSAEVESFRFASREEQWERFKVGFSDAPDLVASTRADDLAEAWKFTLRCASDFPAVRERLQGVPPVPGLDVYCTCDPSWHATPTPTGGASSTPPR</sequence>
<dbReference type="Gene3D" id="3.30.70.3040">
    <property type="match status" value="1"/>
</dbReference>
<organism evidence="4 5">
    <name type="scientific">Dactylosporangium darangshiense</name>
    <dbReference type="NCBI Taxonomy" id="579108"/>
    <lineage>
        <taxon>Bacteria</taxon>
        <taxon>Bacillati</taxon>
        <taxon>Actinomycetota</taxon>
        <taxon>Actinomycetes</taxon>
        <taxon>Micromonosporales</taxon>
        <taxon>Micromonosporaceae</taxon>
        <taxon>Dactylosporangium</taxon>
    </lineage>
</organism>
<accession>A0ABP8DA42</accession>
<evidence type="ECO:0000313" key="4">
    <source>
        <dbReference type="EMBL" id="GAA4250999.1"/>
    </source>
</evidence>